<dbReference type="Gene3D" id="3.90.660.10">
    <property type="match status" value="1"/>
</dbReference>
<dbReference type="NCBIfam" id="TIGR03467">
    <property type="entry name" value="HpnE"/>
    <property type="match status" value="1"/>
</dbReference>
<dbReference type="Pfam" id="PF13450">
    <property type="entry name" value="NAD_binding_8"/>
    <property type="match status" value="1"/>
</dbReference>
<dbReference type="InterPro" id="IPR002937">
    <property type="entry name" value="Amino_oxidase"/>
</dbReference>
<evidence type="ECO:0000259" key="1">
    <source>
        <dbReference type="Pfam" id="PF01593"/>
    </source>
</evidence>
<dbReference type="Proteomes" id="UP000620139">
    <property type="component" value="Unassembled WGS sequence"/>
</dbReference>
<feature type="domain" description="Amine oxidase" evidence="1">
    <location>
        <begin position="194"/>
        <end position="415"/>
    </location>
</feature>
<dbReference type="AlphaFoldDB" id="A0A931IUP3"/>
<gene>
    <name evidence="2" type="ORF">I7X43_09690</name>
</gene>
<name>A0A931IUP3_9BURK</name>
<keyword evidence="3" id="KW-1185">Reference proteome</keyword>
<dbReference type="SUPFAM" id="SSF51905">
    <property type="entry name" value="FAD/NAD(P)-binding domain"/>
    <property type="match status" value="1"/>
</dbReference>
<proteinExistence type="predicted"/>
<dbReference type="PANTHER" id="PTHR42923">
    <property type="entry name" value="PROTOPORPHYRINOGEN OXIDASE"/>
    <property type="match status" value="1"/>
</dbReference>
<comment type="caution">
    <text evidence="2">The sequence shown here is derived from an EMBL/GenBank/DDBJ whole genome shotgun (WGS) entry which is preliminary data.</text>
</comment>
<sequence length="422" mass="44927">MRLGIIGGGWAGLAAAVRARQAGATVTLFEMAPQLGGRARSLGPEPDALDSGHHILIGAYRATLALMKTVGVDLDQVMWRAPLSLVNAAGQGLRWPDHGWAPKALLQAILNNPLWTPHDRWGFLRWGLVRAVHGLRCSPQVSVEQLCADLPAAVRRDWAEPLCIAALNTPIQTASGVVFLQVLRDALLGGSGAADLLLPRRPLSELLATPTEKWLQTQGVKILRGERIHEIAPHRSQWRIQGESYDALVLAASATEAARLTQDIAPAWSETAQALPFEAIATVYLQASGVRLPFPMVALTGGPAQFLFDVEAIGGPTGRWVLVCSAVAQDLQMGREALAQAALTQLHTQVPALGHATLQQVHADRRATFACTVGLQRPPSFIAPGLWAAGDYVQGPYPATLEGAIRSGEAAVQAAIAQCGNE</sequence>
<dbReference type="InterPro" id="IPR017830">
    <property type="entry name" value="SQase_HpnE"/>
</dbReference>
<reference evidence="2" key="1">
    <citation type="submission" date="2020-12" db="EMBL/GenBank/DDBJ databases">
        <title>The genome sequence of Inhella sp. 4Y17.</title>
        <authorList>
            <person name="Liu Y."/>
        </authorList>
    </citation>
    <scope>NUCLEOTIDE SEQUENCE</scope>
    <source>
        <strain evidence="2">4Y10</strain>
    </source>
</reference>
<dbReference type="InterPro" id="IPR050464">
    <property type="entry name" value="Zeta_carotene_desat/Oxidored"/>
</dbReference>
<dbReference type="RefSeq" id="WP_198100741.1">
    <property type="nucleotide sequence ID" value="NZ_JAEDAL010000004.1"/>
</dbReference>
<organism evidence="2 3">
    <name type="scientific">Inhella gelatinilytica</name>
    <dbReference type="NCBI Taxonomy" id="2795030"/>
    <lineage>
        <taxon>Bacteria</taxon>
        <taxon>Pseudomonadati</taxon>
        <taxon>Pseudomonadota</taxon>
        <taxon>Betaproteobacteria</taxon>
        <taxon>Burkholderiales</taxon>
        <taxon>Sphaerotilaceae</taxon>
        <taxon>Inhella</taxon>
    </lineage>
</organism>
<dbReference type="GO" id="GO:0016491">
    <property type="term" value="F:oxidoreductase activity"/>
    <property type="evidence" value="ECO:0007669"/>
    <property type="project" value="InterPro"/>
</dbReference>
<dbReference type="Gene3D" id="3.50.50.60">
    <property type="entry name" value="FAD/NAD(P)-binding domain"/>
    <property type="match status" value="2"/>
</dbReference>
<dbReference type="InterPro" id="IPR036188">
    <property type="entry name" value="FAD/NAD-bd_sf"/>
</dbReference>
<evidence type="ECO:0000313" key="2">
    <source>
        <dbReference type="EMBL" id="MBH9553117.1"/>
    </source>
</evidence>
<dbReference type="PANTHER" id="PTHR42923:SF47">
    <property type="entry name" value="BLR3003 PROTEIN"/>
    <property type="match status" value="1"/>
</dbReference>
<accession>A0A931IUP3</accession>
<protein>
    <submittedName>
        <fullName evidence="2">FAD-dependent oxidoreductase</fullName>
    </submittedName>
</protein>
<dbReference type="EMBL" id="JAEDAL010000004">
    <property type="protein sequence ID" value="MBH9553117.1"/>
    <property type="molecule type" value="Genomic_DNA"/>
</dbReference>
<dbReference type="Pfam" id="PF01593">
    <property type="entry name" value="Amino_oxidase"/>
    <property type="match status" value="1"/>
</dbReference>
<evidence type="ECO:0000313" key="3">
    <source>
        <dbReference type="Proteomes" id="UP000620139"/>
    </source>
</evidence>